<comment type="subcellular location">
    <subcellularLocation>
        <location evidence="3">Cell projection</location>
        <location evidence="3">Ruffle membrane</location>
    </subcellularLocation>
    <subcellularLocation>
        <location evidence="2">Cytoplasm</location>
    </subcellularLocation>
    <subcellularLocation>
        <location evidence="1">Membrane</location>
        <topology evidence="1">Peripheral membrane protein</topology>
    </subcellularLocation>
</comment>
<dbReference type="Gene3D" id="3.10.129.10">
    <property type="entry name" value="Hotdog Thioesterase"/>
    <property type="match status" value="1"/>
</dbReference>
<comment type="catalytic activity">
    <reaction evidence="19">
        <text>octanoyl-CoA + H2O = octanoate + CoA + H(+)</text>
        <dbReference type="Rhea" id="RHEA:30143"/>
        <dbReference type="ChEBI" id="CHEBI:15377"/>
        <dbReference type="ChEBI" id="CHEBI:15378"/>
        <dbReference type="ChEBI" id="CHEBI:25646"/>
        <dbReference type="ChEBI" id="CHEBI:57287"/>
        <dbReference type="ChEBI" id="CHEBI:57386"/>
    </reaction>
    <physiologicalReaction direction="left-to-right" evidence="19">
        <dbReference type="Rhea" id="RHEA:30144"/>
    </physiologicalReaction>
</comment>
<dbReference type="PANTHER" id="PTHR12418">
    <property type="entry name" value="ACYL-COENZYME A THIOESTERASE THEM4"/>
    <property type="match status" value="1"/>
</dbReference>
<evidence type="ECO:0000256" key="3">
    <source>
        <dbReference type="ARBA" id="ARBA00004632"/>
    </source>
</evidence>
<keyword evidence="10" id="KW-0443">Lipid metabolism</keyword>
<dbReference type="GO" id="GO:0016020">
    <property type="term" value="C:membrane"/>
    <property type="evidence" value="ECO:0007669"/>
    <property type="project" value="UniProtKB-SubCell"/>
</dbReference>
<dbReference type="EC" id="3.1.2.2" evidence="16"/>
<dbReference type="EMBL" id="JACCAC010000001">
    <property type="protein sequence ID" value="NYG54777.1"/>
    <property type="molecule type" value="Genomic_DNA"/>
</dbReference>
<dbReference type="InterPro" id="IPR052365">
    <property type="entry name" value="THEM4/THEM5_acyl-CoA_thioest"/>
</dbReference>
<dbReference type="GO" id="GO:0016787">
    <property type="term" value="F:hydrolase activity"/>
    <property type="evidence" value="ECO:0007669"/>
    <property type="project" value="UniProtKB-KW"/>
</dbReference>
<evidence type="ECO:0000256" key="6">
    <source>
        <dbReference type="ARBA" id="ARBA00022703"/>
    </source>
</evidence>
<dbReference type="InterPro" id="IPR029069">
    <property type="entry name" value="HotDog_dom_sf"/>
</dbReference>
<dbReference type="InterPro" id="IPR006683">
    <property type="entry name" value="Thioestr_dom"/>
</dbReference>
<evidence type="ECO:0000256" key="10">
    <source>
        <dbReference type="ARBA" id="ARBA00023098"/>
    </source>
</evidence>
<comment type="catalytic activity">
    <reaction evidence="21">
        <text>decanoyl-CoA + H2O = decanoate + CoA + H(+)</text>
        <dbReference type="Rhea" id="RHEA:40059"/>
        <dbReference type="ChEBI" id="CHEBI:15377"/>
        <dbReference type="ChEBI" id="CHEBI:15378"/>
        <dbReference type="ChEBI" id="CHEBI:27689"/>
        <dbReference type="ChEBI" id="CHEBI:57287"/>
        <dbReference type="ChEBI" id="CHEBI:61430"/>
    </reaction>
    <physiologicalReaction direction="left-to-right" evidence="21">
        <dbReference type="Rhea" id="RHEA:40060"/>
    </physiologicalReaction>
</comment>
<keyword evidence="12" id="KW-0966">Cell projection</keyword>
<comment type="catalytic activity">
    <reaction evidence="23">
        <text>tetradecanoyl-CoA + H2O = tetradecanoate + CoA + H(+)</text>
        <dbReference type="Rhea" id="RHEA:40119"/>
        <dbReference type="ChEBI" id="CHEBI:15377"/>
        <dbReference type="ChEBI" id="CHEBI:15378"/>
        <dbReference type="ChEBI" id="CHEBI:30807"/>
        <dbReference type="ChEBI" id="CHEBI:57287"/>
        <dbReference type="ChEBI" id="CHEBI:57385"/>
    </reaction>
    <physiologicalReaction direction="left-to-right" evidence="23">
        <dbReference type="Rhea" id="RHEA:40120"/>
    </physiologicalReaction>
</comment>
<evidence type="ECO:0000256" key="5">
    <source>
        <dbReference type="ARBA" id="ARBA00022490"/>
    </source>
</evidence>
<dbReference type="PANTHER" id="PTHR12418:SF19">
    <property type="entry name" value="ACYL-COENZYME A THIOESTERASE THEM4"/>
    <property type="match status" value="1"/>
</dbReference>
<evidence type="ECO:0000256" key="4">
    <source>
        <dbReference type="ARBA" id="ARBA00022475"/>
    </source>
</evidence>
<keyword evidence="5" id="KW-0963">Cytoplasm</keyword>
<comment type="caution">
    <text evidence="25">The sequence shown here is derived from an EMBL/GenBank/DDBJ whole genome shotgun (WGS) entry which is preliminary data.</text>
</comment>
<evidence type="ECO:0000259" key="24">
    <source>
        <dbReference type="Pfam" id="PF03061"/>
    </source>
</evidence>
<evidence type="ECO:0000313" key="25">
    <source>
        <dbReference type="EMBL" id="NYG54777.1"/>
    </source>
</evidence>
<comment type="catalytic activity">
    <reaction evidence="14">
        <text>(9Z)-octadecenoyl-CoA + H2O = (9Z)-octadecenoate + CoA + H(+)</text>
        <dbReference type="Rhea" id="RHEA:40139"/>
        <dbReference type="ChEBI" id="CHEBI:15377"/>
        <dbReference type="ChEBI" id="CHEBI:15378"/>
        <dbReference type="ChEBI" id="CHEBI:30823"/>
        <dbReference type="ChEBI" id="CHEBI:57287"/>
        <dbReference type="ChEBI" id="CHEBI:57387"/>
    </reaction>
    <physiologicalReaction direction="left-to-right" evidence="14">
        <dbReference type="Rhea" id="RHEA:40140"/>
    </physiologicalReaction>
</comment>
<comment type="catalytic activity">
    <reaction evidence="13">
        <text>(5Z,8Z,11Z,14Z)-eicosatetraenoyl-CoA + H2O = (5Z,8Z,11Z,14Z)-eicosatetraenoate + CoA + H(+)</text>
        <dbReference type="Rhea" id="RHEA:40151"/>
        <dbReference type="ChEBI" id="CHEBI:15377"/>
        <dbReference type="ChEBI" id="CHEBI:15378"/>
        <dbReference type="ChEBI" id="CHEBI:32395"/>
        <dbReference type="ChEBI" id="CHEBI:57287"/>
        <dbReference type="ChEBI" id="CHEBI:57368"/>
    </reaction>
    <physiologicalReaction direction="left-to-right" evidence="13">
        <dbReference type="Rhea" id="RHEA:40152"/>
    </physiologicalReaction>
</comment>
<dbReference type="Proteomes" id="UP000544110">
    <property type="component" value="Unassembled WGS sequence"/>
</dbReference>
<evidence type="ECO:0000256" key="8">
    <source>
        <dbReference type="ARBA" id="ARBA00022832"/>
    </source>
</evidence>
<protein>
    <recommendedName>
        <fullName evidence="17">Acyl-coenzyme A thioesterase THEM4</fullName>
        <ecNumber evidence="16">3.1.2.2</ecNumber>
    </recommendedName>
    <alternativeName>
        <fullName evidence="18">Thioesterase superfamily member 4</fullName>
    </alternativeName>
</protein>
<keyword evidence="4" id="KW-1003">Cell membrane</keyword>
<evidence type="ECO:0000256" key="14">
    <source>
        <dbReference type="ARBA" id="ARBA00037002"/>
    </source>
</evidence>
<comment type="catalytic activity">
    <reaction evidence="20">
        <text>hexadecanoyl-CoA + H2O = hexadecanoate + CoA + H(+)</text>
        <dbReference type="Rhea" id="RHEA:16645"/>
        <dbReference type="ChEBI" id="CHEBI:7896"/>
        <dbReference type="ChEBI" id="CHEBI:15377"/>
        <dbReference type="ChEBI" id="CHEBI:15378"/>
        <dbReference type="ChEBI" id="CHEBI:57287"/>
        <dbReference type="ChEBI" id="CHEBI:57379"/>
        <dbReference type="EC" id="3.1.2.2"/>
    </reaction>
    <physiologicalReaction direction="left-to-right" evidence="20">
        <dbReference type="Rhea" id="RHEA:16646"/>
    </physiologicalReaction>
</comment>
<name>A0A7Y9UL80_9ACTN</name>
<keyword evidence="9" id="KW-0809">Transit peptide</keyword>
<proteinExistence type="inferred from homology"/>
<evidence type="ECO:0000256" key="22">
    <source>
        <dbReference type="ARBA" id="ARBA00048074"/>
    </source>
</evidence>
<comment type="similarity">
    <text evidence="15">Belongs to the THEM4/THEM5 thioesterase family.</text>
</comment>
<dbReference type="SUPFAM" id="SSF54637">
    <property type="entry name" value="Thioesterase/thiol ester dehydrase-isomerase"/>
    <property type="match status" value="1"/>
</dbReference>
<keyword evidence="11" id="KW-0472">Membrane</keyword>
<gene>
    <name evidence="25" type="ORF">BJ989_001081</name>
</gene>
<evidence type="ECO:0000256" key="18">
    <source>
        <dbReference type="ARBA" id="ARBA00043210"/>
    </source>
</evidence>
<reference evidence="25 26" key="1">
    <citation type="submission" date="2020-07" db="EMBL/GenBank/DDBJ databases">
        <title>Sequencing the genomes of 1000 actinobacteria strains.</title>
        <authorList>
            <person name="Klenk H.-P."/>
        </authorList>
    </citation>
    <scope>NUCLEOTIDE SEQUENCE [LARGE SCALE GENOMIC DNA]</scope>
    <source>
        <strain evidence="25 26">DSM 24552</strain>
    </source>
</reference>
<evidence type="ECO:0000256" key="7">
    <source>
        <dbReference type="ARBA" id="ARBA00022801"/>
    </source>
</evidence>
<evidence type="ECO:0000256" key="16">
    <source>
        <dbReference type="ARBA" id="ARBA00038848"/>
    </source>
</evidence>
<evidence type="ECO:0000256" key="12">
    <source>
        <dbReference type="ARBA" id="ARBA00023273"/>
    </source>
</evidence>
<comment type="catalytic activity">
    <reaction evidence="22">
        <text>dodecanoyl-CoA + H2O = dodecanoate + CoA + H(+)</text>
        <dbReference type="Rhea" id="RHEA:30135"/>
        <dbReference type="ChEBI" id="CHEBI:15377"/>
        <dbReference type="ChEBI" id="CHEBI:15378"/>
        <dbReference type="ChEBI" id="CHEBI:18262"/>
        <dbReference type="ChEBI" id="CHEBI:57287"/>
        <dbReference type="ChEBI" id="CHEBI:57375"/>
    </reaction>
    <physiologicalReaction direction="left-to-right" evidence="22">
        <dbReference type="Rhea" id="RHEA:30136"/>
    </physiologicalReaction>
</comment>
<dbReference type="GO" id="GO:0005737">
    <property type="term" value="C:cytoplasm"/>
    <property type="evidence" value="ECO:0007669"/>
    <property type="project" value="UniProtKB-SubCell"/>
</dbReference>
<evidence type="ECO:0000256" key="23">
    <source>
        <dbReference type="ARBA" id="ARBA00048180"/>
    </source>
</evidence>
<dbReference type="Pfam" id="PF03061">
    <property type="entry name" value="4HBT"/>
    <property type="match status" value="1"/>
</dbReference>
<evidence type="ECO:0000256" key="17">
    <source>
        <dbReference type="ARBA" id="ARBA00040123"/>
    </source>
</evidence>
<evidence type="ECO:0000256" key="1">
    <source>
        <dbReference type="ARBA" id="ARBA00004170"/>
    </source>
</evidence>
<keyword evidence="6" id="KW-0053">Apoptosis</keyword>
<evidence type="ECO:0000256" key="9">
    <source>
        <dbReference type="ARBA" id="ARBA00022946"/>
    </source>
</evidence>
<sequence length="203" mass="20982">MTDRTHLGDVPPDWLAASTSLAQATRELVEAVALSDADATVLDEARSEVAALTERLRATARPHALRPGPADLAALRAADAGSIVVRPTNPGAVPLEISVRADTAEATWTAGPVHEGPPGSLHGGTSASLLDSVLGTLVQVRGTPAVTGTLTVRYRRRVPLGVPLTVSAALGERDGRRLPVTGRIEAGGEVCVEAEALFVAVER</sequence>
<feature type="domain" description="Thioesterase" evidence="24">
    <location>
        <begin position="119"/>
        <end position="189"/>
    </location>
</feature>
<dbReference type="GO" id="GO:0006631">
    <property type="term" value="P:fatty acid metabolic process"/>
    <property type="evidence" value="ECO:0007669"/>
    <property type="project" value="UniProtKB-KW"/>
</dbReference>
<evidence type="ECO:0000313" key="26">
    <source>
        <dbReference type="Proteomes" id="UP000544110"/>
    </source>
</evidence>
<evidence type="ECO:0000256" key="19">
    <source>
        <dbReference type="ARBA" id="ARBA00047588"/>
    </source>
</evidence>
<evidence type="ECO:0000256" key="21">
    <source>
        <dbReference type="ARBA" id="ARBA00047969"/>
    </source>
</evidence>
<dbReference type="AlphaFoldDB" id="A0A7Y9UL80"/>
<evidence type="ECO:0000256" key="20">
    <source>
        <dbReference type="ARBA" id="ARBA00047734"/>
    </source>
</evidence>
<keyword evidence="26" id="KW-1185">Reference proteome</keyword>
<evidence type="ECO:0000256" key="11">
    <source>
        <dbReference type="ARBA" id="ARBA00023136"/>
    </source>
</evidence>
<dbReference type="CDD" id="cd03443">
    <property type="entry name" value="PaaI_thioesterase"/>
    <property type="match status" value="1"/>
</dbReference>
<organism evidence="25 26">
    <name type="scientific">Nocardioides perillae</name>
    <dbReference type="NCBI Taxonomy" id="1119534"/>
    <lineage>
        <taxon>Bacteria</taxon>
        <taxon>Bacillati</taxon>
        <taxon>Actinomycetota</taxon>
        <taxon>Actinomycetes</taxon>
        <taxon>Propionibacteriales</taxon>
        <taxon>Nocardioidaceae</taxon>
        <taxon>Nocardioides</taxon>
    </lineage>
</organism>
<keyword evidence="8" id="KW-0276">Fatty acid metabolism</keyword>
<accession>A0A7Y9UL80</accession>
<dbReference type="RefSeq" id="WP_179517339.1">
    <property type="nucleotide sequence ID" value="NZ_JACCAC010000001.1"/>
</dbReference>
<evidence type="ECO:0000256" key="15">
    <source>
        <dbReference type="ARBA" id="ARBA00038456"/>
    </source>
</evidence>
<evidence type="ECO:0000256" key="13">
    <source>
        <dbReference type="ARBA" id="ARBA00035852"/>
    </source>
</evidence>
<keyword evidence="7" id="KW-0378">Hydrolase</keyword>
<evidence type="ECO:0000256" key="2">
    <source>
        <dbReference type="ARBA" id="ARBA00004496"/>
    </source>
</evidence>